<organism evidence="2 3">
    <name type="scientific">Coprinopsis cinerea (strain Okayama-7 / 130 / ATCC MYA-4618 / FGSC 9003)</name>
    <name type="common">Inky cap fungus</name>
    <name type="synonym">Hormographiella aspergillata</name>
    <dbReference type="NCBI Taxonomy" id="240176"/>
    <lineage>
        <taxon>Eukaryota</taxon>
        <taxon>Fungi</taxon>
        <taxon>Dikarya</taxon>
        <taxon>Basidiomycota</taxon>
        <taxon>Agaricomycotina</taxon>
        <taxon>Agaricomycetes</taxon>
        <taxon>Agaricomycetidae</taxon>
        <taxon>Agaricales</taxon>
        <taxon>Agaricineae</taxon>
        <taxon>Psathyrellaceae</taxon>
        <taxon>Coprinopsis</taxon>
    </lineage>
</organism>
<proteinExistence type="predicted"/>
<dbReference type="VEuPathDB" id="FungiDB:CC1G_15119"/>
<name>D6RPL0_COPC7</name>
<sequence length="249" mass="27160">MAEPTPRVHDSRMRRPGKGRGPTGVRAYAGFLDLDLRIRWRATAAAQADRGATPVLQPGKTDDLSLPRLTSHPFPQPCTALDRLGMLGENLVEKVCCQTIWNASEAWGAGAPTKSSSLLVSLGVTVPTRLLDLGNTHTHLPWHATITPIRASIHLIRFSLMNGGIIRIFCGALSSKLAIGDQIEVAPNRTRFVDTVEKLSERLANHIRRANLGQTSGIMARISIRPSPQLISRGYDKNGNCVYVSSQML</sequence>
<evidence type="ECO:0000313" key="3">
    <source>
        <dbReference type="Proteomes" id="UP000001861"/>
    </source>
</evidence>
<dbReference type="KEGG" id="cci:CC1G_15119"/>
<feature type="compositionally biased region" description="Basic and acidic residues" evidence="1">
    <location>
        <begin position="1"/>
        <end position="13"/>
    </location>
</feature>
<evidence type="ECO:0000313" key="2">
    <source>
        <dbReference type="EMBL" id="EFI26985.1"/>
    </source>
</evidence>
<dbReference type="AlphaFoldDB" id="D6RPL0"/>
<dbReference type="EMBL" id="AACS02000009">
    <property type="protein sequence ID" value="EFI26985.1"/>
    <property type="molecule type" value="Genomic_DNA"/>
</dbReference>
<evidence type="ECO:0000256" key="1">
    <source>
        <dbReference type="SAM" id="MobiDB-lite"/>
    </source>
</evidence>
<reference evidence="2 3" key="1">
    <citation type="journal article" date="2010" name="Proc. Natl. Acad. Sci. U.S.A.">
        <title>Insights into evolution of multicellular fungi from the assembled chromosomes of the mushroom Coprinopsis cinerea (Coprinus cinereus).</title>
        <authorList>
            <person name="Stajich J.E."/>
            <person name="Wilke S.K."/>
            <person name="Ahren D."/>
            <person name="Au C.H."/>
            <person name="Birren B.W."/>
            <person name="Borodovsky M."/>
            <person name="Burns C."/>
            <person name="Canback B."/>
            <person name="Casselton L.A."/>
            <person name="Cheng C.K."/>
            <person name="Deng J."/>
            <person name="Dietrich F.S."/>
            <person name="Fargo D.C."/>
            <person name="Farman M.L."/>
            <person name="Gathman A.C."/>
            <person name="Goldberg J."/>
            <person name="Guigo R."/>
            <person name="Hoegger P.J."/>
            <person name="Hooker J.B."/>
            <person name="Huggins A."/>
            <person name="James T.Y."/>
            <person name="Kamada T."/>
            <person name="Kilaru S."/>
            <person name="Kodira C."/>
            <person name="Kues U."/>
            <person name="Kupfer D."/>
            <person name="Kwan H.S."/>
            <person name="Lomsadze A."/>
            <person name="Li W."/>
            <person name="Lilly W.W."/>
            <person name="Ma L.J."/>
            <person name="Mackey A.J."/>
            <person name="Manning G."/>
            <person name="Martin F."/>
            <person name="Muraguchi H."/>
            <person name="Natvig D.O."/>
            <person name="Palmerini H."/>
            <person name="Ramesh M.A."/>
            <person name="Rehmeyer C.J."/>
            <person name="Roe B.A."/>
            <person name="Shenoy N."/>
            <person name="Stanke M."/>
            <person name="Ter-Hovhannisyan V."/>
            <person name="Tunlid A."/>
            <person name="Velagapudi R."/>
            <person name="Vision T.J."/>
            <person name="Zeng Q."/>
            <person name="Zolan M.E."/>
            <person name="Pukkila P.J."/>
        </authorList>
    </citation>
    <scope>NUCLEOTIDE SEQUENCE [LARGE SCALE GENOMIC DNA]</scope>
    <source>
        <strain evidence="3">Okayama-7 / 130 / ATCC MYA-4618 / FGSC 9003</strain>
    </source>
</reference>
<dbReference type="RefSeq" id="XP_002910479.1">
    <property type="nucleotide sequence ID" value="XM_002910433.1"/>
</dbReference>
<protein>
    <submittedName>
        <fullName evidence="2">Uncharacterized protein</fullName>
    </submittedName>
</protein>
<keyword evidence="3" id="KW-1185">Reference proteome</keyword>
<dbReference type="GeneID" id="9379161"/>
<dbReference type="InParanoid" id="D6RPL0"/>
<dbReference type="Proteomes" id="UP000001861">
    <property type="component" value="Unassembled WGS sequence"/>
</dbReference>
<comment type="caution">
    <text evidence="2">The sequence shown here is derived from an EMBL/GenBank/DDBJ whole genome shotgun (WGS) entry which is preliminary data.</text>
</comment>
<dbReference type="HOGENOM" id="CLU_1115700_0_0_1"/>
<accession>D6RPL0</accession>
<feature type="region of interest" description="Disordered" evidence="1">
    <location>
        <begin position="1"/>
        <end position="24"/>
    </location>
</feature>
<gene>
    <name evidence="2" type="ORF">CC1G_15119</name>
</gene>